<evidence type="ECO:0000313" key="6">
    <source>
        <dbReference type="Proteomes" id="UP000006591"/>
    </source>
</evidence>
<evidence type="ECO:0000256" key="3">
    <source>
        <dbReference type="PROSITE-ProRule" id="PRU00176"/>
    </source>
</evidence>
<proteinExistence type="predicted"/>
<dbReference type="InterPro" id="IPR012677">
    <property type="entry name" value="Nucleotide-bd_a/b_plait_sf"/>
</dbReference>
<dbReference type="SMART" id="SM00360">
    <property type="entry name" value="RRM"/>
    <property type="match status" value="2"/>
</dbReference>
<protein>
    <recommendedName>
        <fullName evidence="4">RRM domain-containing protein</fullName>
    </recommendedName>
</protein>
<dbReference type="AlphaFoldDB" id="A0A0E0GUB2"/>
<dbReference type="PANTHER" id="PTHR48032:SF12">
    <property type="entry name" value="RRM DOMAIN-CONTAINING PROTEIN"/>
    <property type="match status" value="1"/>
</dbReference>
<dbReference type="Proteomes" id="UP000006591">
    <property type="component" value="Chromosome 3"/>
</dbReference>
<evidence type="ECO:0000256" key="2">
    <source>
        <dbReference type="ARBA" id="ARBA00022884"/>
    </source>
</evidence>
<evidence type="ECO:0000256" key="1">
    <source>
        <dbReference type="ARBA" id="ARBA00022737"/>
    </source>
</evidence>
<dbReference type="Gene3D" id="3.30.70.330">
    <property type="match status" value="2"/>
</dbReference>
<keyword evidence="1" id="KW-0677">Repeat</keyword>
<feature type="domain" description="RRM" evidence="4">
    <location>
        <begin position="5"/>
        <end position="85"/>
    </location>
</feature>
<feature type="domain" description="RRM" evidence="4">
    <location>
        <begin position="112"/>
        <end position="189"/>
    </location>
</feature>
<dbReference type="InterPro" id="IPR000504">
    <property type="entry name" value="RRM_dom"/>
</dbReference>
<dbReference type="PANTHER" id="PTHR48032">
    <property type="entry name" value="RNA-BINDING PROTEIN MUSASHI HOMOLOG RBP6"/>
    <property type="match status" value="1"/>
</dbReference>
<sequence>MLEERKLFVAGLPQQTREGDLRGHFARYGEVVHTRVVLDMASGNSRGFGFVEFADEAATLRALADDEMPNHVFRGRKVDVKRAERRHAHKQTSPSIKNQNDSVQKNQFIFQKKVFVGGLHETVTVKDLISYFEKFGTITDAVVMRNRITNRARGFGFISFDSHEAVCKILLNRFHNLNGRDVEVKIAVPKSPTYSEAKYYHMRMDMSLSPITYYDRMVHVHPYTPYTFGCVTPLAHLTHSGYGYGGPIDYSCYAYGGPIGHQHDLQNYSYRPRYHRYHKEMTCWSKQADLNENCASDSPALLTMQTNPVCRIPKEEKSKMHPCPPDQTLLMCGRCLTGDEAC</sequence>
<accession>A0A0E0GUB2</accession>
<dbReference type="Gramene" id="ONIVA03G37090.1">
    <property type="protein sequence ID" value="ONIVA03G37090.1"/>
    <property type="gene ID" value="ONIVA03G37090"/>
</dbReference>
<dbReference type="SUPFAM" id="SSF54928">
    <property type="entry name" value="RNA-binding domain, RBD"/>
    <property type="match status" value="2"/>
</dbReference>
<dbReference type="PROSITE" id="PS50102">
    <property type="entry name" value="RRM"/>
    <property type="match status" value="2"/>
</dbReference>
<dbReference type="HOGENOM" id="CLU_012062_1_5_1"/>
<dbReference type="EnsemblPlants" id="ONIVA03G37090.1">
    <property type="protein sequence ID" value="ONIVA03G37090.1"/>
    <property type="gene ID" value="ONIVA03G37090"/>
</dbReference>
<dbReference type="OMA" id="KAIPIHD"/>
<reference evidence="5" key="1">
    <citation type="submission" date="2015-04" db="UniProtKB">
        <authorList>
            <consortium name="EnsemblPlants"/>
        </authorList>
    </citation>
    <scope>IDENTIFICATION</scope>
    <source>
        <strain evidence="5">SL10</strain>
    </source>
</reference>
<evidence type="ECO:0000313" key="5">
    <source>
        <dbReference type="EnsemblPlants" id="ONIVA03G37090.1"/>
    </source>
</evidence>
<organism evidence="5">
    <name type="scientific">Oryza nivara</name>
    <name type="common">Indian wild rice</name>
    <name type="synonym">Oryza sativa f. spontanea</name>
    <dbReference type="NCBI Taxonomy" id="4536"/>
    <lineage>
        <taxon>Eukaryota</taxon>
        <taxon>Viridiplantae</taxon>
        <taxon>Streptophyta</taxon>
        <taxon>Embryophyta</taxon>
        <taxon>Tracheophyta</taxon>
        <taxon>Spermatophyta</taxon>
        <taxon>Magnoliopsida</taxon>
        <taxon>Liliopsida</taxon>
        <taxon>Poales</taxon>
        <taxon>Poaceae</taxon>
        <taxon>BOP clade</taxon>
        <taxon>Oryzoideae</taxon>
        <taxon>Oryzeae</taxon>
        <taxon>Oryzinae</taxon>
        <taxon>Oryza</taxon>
    </lineage>
</organism>
<dbReference type="GO" id="GO:0003729">
    <property type="term" value="F:mRNA binding"/>
    <property type="evidence" value="ECO:0007669"/>
    <property type="project" value="TreeGrafter"/>
</dbReference>
<name>A0A0E0GUB2_ORYNI</name>
<keyword evidence="2 3" id="KW-0694">RNA-binding</keyword>
<dbReference type="GO" id="GO:0006417">
    <property type="term" value="P:regulation of translation"/>
    <property type="evidence" value="ECO:0007669"/>
    <property type="project" value="TreeGrafter"/>
</dbReference>
<dbReference type="Pfam" id="PF00076">
    <property type="entry name" value="RRM_1"/>
    <property type="match status" value="2"/>
</dbReference>
<evidence type="ECO:0000259" key="4">
    <source>
        <dbReference type="PROSITE" id="PS50102"/>
    </source>
</evidence>
<reference evidence="5" key="2">
    <citation type="submission" date="2018-04" db="EMBL/GenBank/DDBJ databases">
        <title>OnivRS2 (Oryza nivara Reference Sequence Version 2).</title>
        <authorList>
            <person name="Zhang J."/>
            <person name="Kudrna D."/>
            <person name="Lee S."/>
            <person name="Talag J."/>
            <person name="Rajasekar S."/>
            <person name="Welchert J."/>
            <person name="Hsing Y.-I."/>
            <person name="Wing R.A."/>
        </authorList>
    </citation>
    <scope>NUCLEOTIDE SEQUENCE [LARGE SCALE GENOMIC DNA]</scope>
    <source>
        <strain evidence="5">SL10</strain>
    </source>
</reference>
<keyword evidence="6" id="KW-1185">Reference proteome</keyword>
<dbReference type="InterPro" id="IPR035979">
    <property type="entry name" value="RBD_domain_sf"/>
</dbReference>